<reference evidence="7 8" key="1">
    <citation type="submission" date="2019-07" db="EMBL/GenBank/DDBJ databases">
        <title>Whole genome shotgun sequence of Rhodospirillum oryzae NBRC 107573.</title>
        <authorList>
            <person name="Hosoyama A."/>
            <person name="Uohara A."/>
            <person name="Ohji S."/>
            <person name="Ichikawa N."/>
        </authorList>
    </citation>
    <scope>NUCLEOTIDE SEQUENCE [LARGE SCALE GENOMIC DNA]</scope>
    <source>
        <strain evidence="7 8">NBRC 107573</strain>
    </source>
</reference>
<evidence type="ECO:0000313" key="7">
    <source>
        <dbReference type="EMBL" id="GEO82603.1"/>
    </source>
</evidence>
<dbReference type="Gene3D" id="3.30.2320.10">
    <property type="entry name" value="hypothetical protein PF0899 domain"/>
    <property type="match status" value="1"/>
</dbReference>
<dbReference type="InterPro" id="IPR024455">
    <property type="entry name" value="Phage_capsid"/>
</dbReference>
<dbReference type="Pfam" id="PF04586">
    <property type="entry name" value="Peptidase_S78"/>
    <property type="match status" value="1"/>
</dbReference>
<evidence type="ECO:0000256" key="1">
    <source>
        <dbReference type="ARBA" id="ARBA00004328"/>
    </source>
</evidence>
<evidence type="ECO:0000313" key="8">
    <source>
        <dbReference type="Proteomes" id="UP000321567"/>
    </source>
</evidence>
<evidence type="ECO:0000256" key="2">
    <source>
        <dbReference type="ARBA" id="ARBA00022612"/>
    </source>
</evidence>
<keyword evidence="3" id="KW-0645">Protease</keyword>
<organism evidence="7 8">
    <name type="scientific">Pararhodospirillum oryzae</name>
    <dbReference type="NCBI Taxonomy" id="478448"/>
    <lineage>
        <taxon>Bacteria</taxon>
        <taxon>Pseudomonadati</taxon>
        <taxon>Pseudomonadota</taxon>
        <taxon>Alphaproteobacteria</taxon>
        <taxon>Rhodospirillales</taxon>
        <taxon>Rhodospirillaceae</taxon>
        <taxon>Pararhodospirillum</taxon>
    </lineage>
</organism>
<keyword evidence="4" id="KW-0378">Hydrolase</keyword>
<dbReference type="RefSeq" id="WP_147164630.1">
    <property type="nucleotide sequence ID" value="NZ_BJZO01000091.1"/>
</dbReference>
<dbReference type="AlphaFoldDB" id="A0A512HAW7"/>
<dbReference type="OrthoDB" id="9786516at2"/>
<evidence type="ECO:0000259" key="5">
    <source>
        <dbReference type="Pfam" id="PF04586"/>
    </source>
</evidence>
<evidence type="ECO:0000256" key="4">
    <source>
        <dbReference type="ARBA" id="ARBA00022801"/>
    </source>
</evidence>
<dbReference type="NCBIfam" id="TIGR01554">
    <property type="entry name" value="major_cap_HK97"/>
    <property type="match status" value="1"/>
</dbReference>
<sequence>MLNQVERIEIRLAPGGAGTFRGLASVHGVVDAHGTDFAEGCFDASIEERRARGQAFPLLLHHDPARPCGAVTDLTDTPEALTIEGRFALGTRDGDEAHALAKTGALALSIGFVRESDKPMPGGVRLITKARLIEVSCVSVASNPQARITEVRSHAAKGAAHHKETTMSLDTAPEVRADDTTTSTDGADLGARVDALEADVKTIKATVEAIAASTAKTEARSARLGLVAPGGAQGQDIEVRAFAGFVRRGREAMDPVEVRALRVADDSAGGYLVPQDFRRELLKKLVETSPIRQVATVTGTAQGEVILPKVTGTPTASWTAETATRSSSEPTFGQVTIPAHEAAVYVDVSQRLLEDSAINIEAELSAMLALEFGRLEGAAFVSGDGTGKPRGILSHPDLATLAAGSTTALTADVLITLFHSLPAQYRNSRGSCWLVNGTTLGVIRSLKTSGGDYLWRDALSEGNPATILGRPVVEVPGLPDVSSGKVPVLFGDWKTAYRIVDRVNLSILRDPYSVATSGLVRFHARLRVGGDMVMPAAVKGVVMTA</sequence>
<feature type="domain" description="Phage capsid-like C-terminal" evidence="6">
    <location>
        <begin position="269"/>
        <end position="541"/>
    </location>
</feature>
<gene>
    <name evidence="7" type="ORF">ROR02_27340</name>
</gene>
<comment type="subcellular location">
    <subcellularLocation>
        <location evidence="1">Virion</location>
    </subcellularLocation>
</comment>
<protein>
    <submittedName>
        <fullName evidence="7">Peptidase U35</fullName>
    </submittedName>
</protein>
<dbReference type="NCBIfam" id="TIGR01543">
    <property type="entry name" value="proheadase_HK97"/>
    <property type="match status" value="1"/>
</dbReference>
<evidence type="ECO:0000259" key="6">
    <source>
        <dbReference type="Pfam" id="PF05065"/>
    </source>
</evidence>
<dbReference type="InterPro" id="IPR006433">
    <property type="entry name" value="Prohead_protease"/>
</dbReference>
<feature type="domain" description="Prohead serine protease" evidence="5">
    <location>
        <begin position="19"/>
        <end position="153"/>
    </location>
</feature>
<dbReference type="InterPro" id="IPR054613">
    <property type="entry name" value="Peptidase_S78_dom"/>
</dbReference>
<dbReference type="Proteomes" id="UP000321567">
    <property type="component" value="Unassembled WGS sequence"/>
</dbReference>
<evidence type="ECO:0000256" key="3">
    <source>
        <dbReference type="ARBA" id="ARBA00022670"/>
    </source>
</evidence>
<dbReference type="SUPFAM" id="SSF56563">
    <property type="entry name" value="Major capsid protein gp5"/>
    <property type="match status" value="1"/>
</dbReference>
<accession>A0A512HAW7</accession>
<proteinExistence type="predicted"/>
<comment type="caution">
    <text evidence="7">The sequence shown here is derived from an EMBL/GenBank/DDBJ whole genome shotgun (WGS) entry which is preliminary data.</text>
</comment>
<dbReference type="GO" id="GO:0008233">
    <property type="term" value="F:peptidase activity"/>
    <property type="evidence" value="ECO:0007669"/>
    <property type="project" value="UniProtKB-KW"/>
</dbReference>
<dbReference type="EMBL" id="BJZO01000091">
    <property type="protein sequence ID" value="GEO82603.1"/>
    <property type="molecule type" value="Genomic_DNA"/>
</dbReference>
<dbReference type="GO" id="GO:0006508">
    <property type="term" value="P:proteolysis"/>
    <property type="evidence" value="ECO:0007669"/>
    <property type="project" value="UniProtKB-KW"/>
</dbReference>
<dbReference type="InterPro" id="IPR054612">
    <property type="entry name" value="Phage_capsid-like_C"/>
</dbReference>
<keyword evidence="2" id="KW-1188">Viral release from host cell</keyword>
<keyword evidence="8" id="KW-1185">Reference proteome</keyword>
<name>A0A512HAW7_9PROT</name>
<dbReference type="Gene3D" id="3.30.2400.10">
    <property type="entry name" value="Major capsid protein gp5"/>
    <property type="match status" value="1"/>
</dbReference>
<dbReference type="Pfam" id="PF05065">
    <property type="entry name" value="Phage_capsid"/>
    <property type="match status" value="1"/>
</dbReference>